<reference evidence="2 3" key="1">
    <citation type="submission" date="2020-07" db="EMBL/GenBank/DDBJ databases">
        <title>Genome of Haloechinothrix sp.</title>
        <authorList>
            <person name="Tang S.-K."/>
            <person name="Yang L."/>
            <person name="Zhu W.-Y."/>
        </authorList>
    </citation>
    <scope>NUCLEOTIDE SEQUENCE [LARGE SCALE GENOMIC DNA]</scope>
    <source>
        <strain evidence="2 3">YIM 98757</strain>
    </source>
</reference>
<organism evidence="2 3">
    <name type="scientific">Haloechinothrix aidingensis</name>
    <dbReference type="NCBI Taxonomy" id="2752311"/>
    <lineage>
        <taxon>Bacteria</taxon>
        <taxon>Bacillati</taxon>
        <taxon>Actinomycetota</taxon>
        <taxon>Actinomycetes</taxon>
        <taxon>Pseudonocardiales</taxon>
        <taxon>Pseudonocardiaceae</taxon>
        <taxon>Haloechinothrix</taxon>
    </lineage>
</organism>
<evidence type="ECO:0000256" key="1">
    <source>
        <dbReference type="ARBA" id="ARBA00023125"/>
    </source>
</evidence>
<dbReference type="AlphaFoldDB" id="A0A838AFA8"/>
<proteinExistence type="predicted"/>
<dbReference type="InterPro" id="IPR010998">
    <property type="entry name" value="Integrase_recombinase_N"/>
</dbReference>
<evidence type="ECO:0000313" key="2">
    <source>
        <dbReference type="EMBL" id="MBA0127808.1"/>
    </source>
</evidence>
<gene>
    <name evidence="2" type="ORF">H0B56_19865</name>
</gene>
<protein>
    <submittedName>
        <fullName evidence="2">Uncharacterized protein</fullName>
    </submittedName>
</protein>
<evidence type="ECO:0000313" key="3">
    <source>
        <dbReference type="Proteomes" id="UP000582974"/>
    </source>
</evidence>
<dbReference type="Proteomes" id="UP000582974">
    <property type="component" value="Unassembled WGS sequence"/>
</dbReference>
<dbReference type="EMBL" id="JACCKD010000008">
    <property type="protein sequence ID" value="MBA0127808.1"/>
    <property type="molecule type" value="Genomic_DNA"/>
</dbReference>
<comment type="caution">
    <text evidence="2">The sequence shown here is derived from an EMBL/GenBank/DDBJ whole genome shotgun (WGS) entry which is preliminary data.</text>
</comment>
<dbReference type="GO" id="GO:0003677">
    <property type="term" value="F:DNA binding"/>
    <property type="evidence" value="ECO:0007669"/>
    <property type="project" value="UniProtKB-KW"/>
</dbReference>
<name>A0A838AFA8_9PSEU</name>
<accession>A0A838AFA8</accession>
<sequence length="105" mass="11945">MNLLLDRHLEEVQRKTKKRYEELVALHVRPLIGEEKAGRVDGEIVDSLYAELRRCRIHSRMANGLVDHRTSRPHACRPLAGNTMRQCWANAPADARGRLAHPGTS</sequence>
<dbReference type="Gene3D" id="1.10.150.130">
    <property type="match status" value="1"/>
</dbReference>
<dbReference type="RefSeq" id="WP_180894612.1">
    <property type="nucleotide sequence ID" value="NZ_JACCKD010000008.1"/>
</dbReference>
<keyword evidence="3" id="KW-1185">Reference proteome</keyword>
<keyword evidence="1" id="KW-0238">DNA-binding</keyword>